<evidence type="ECO:0000256" key="1">
    <source>
        <dbReference type="ARBA" id="ARBA00001478"/>
    </source>
</evidence>
<sequence>MPLTQIKYGLILMKVFHLSVECYPVAKVGGLADVVGALPKYQAKLGWEAAVVMPWYDRPFVRDHAFTVVHEGSFYQGSELLNFTVYKEAEDILGFGLYLIKIPGKLDRQEVYCYADEGEQFMAFQHAVLSWFKEKAIRPDIVHCHDHHVGLIPFLMKYSHDYIHLADVKTVATVHNGQYQGWTTWNKAVLLPAYDSWKWGLLDWDGLINPLAAMIKCCDAYTTVSEGYLEELYVEANGLQQLFYDERDKSVGIVNGIDWEIWDPATDYTLIANYDAKQAFAGKLKNKEALATQYNIDPKLPLLVFIGRFATEKGADLLPDIILELTAKYQGRLGIFILGAGDPAIQSRVKLLVDAGVENLDVFFGYDENLAHWLYASADFLLMPSRVEPCGLNQLYAMKYGTLPVVHRVGGLRDTVIDLDNDGYGVGFDGLTIPVITEAIIRATTFYASKKQFEENQRKMMRLDFSWDKSAAKYISLYNQIM</sequence>
<proteinExistence type="inferred from homology"/>
<dbReference type="Gene3D" id="3.40.50.2000">
    <property type="entry name" value="Glycogen Phosphorylase B"/>
    <property type="match status" value="2"/>
</dbReference>
<feature type="binding site" evidence="8">
    <location>
        <position position="27"/>
    </location>
    <ligand>
        <name>ADP-alpha-D-glucose</name>
        <dbReference type="ChEBI" id="CHEBI:57498"/>
    </ligand>
</feature>
<dbReference type="PANTHER" id="PTHR45825">
    <property type="entry name" value="GRANULE-BOUND STARCH SYNTHASE 1, CHLOROPLASTIC/AMYLOPLASTIC"/>
    <property type="match status" value="1"/>
</dbReference>
<dbReference type="CDD" id="cd03791">
    <property type="entry name" value="GT5_Glycogen_synthase_DULL1-like"/>
    <property type="match status" value="1"/>
</dbReference>
<keyword evidence="6 8" id="KW-0808">Transferase</keyword>
<dbReference type="SUPFAM" id="SSF53756">
    <property type="entry name" value="UDP-Glycosyltransferase/glycogen phosphorylase"/>
    <property type="match status" value="1"/>
</dbReference>
<evidence type="ECO:0000256" key="8">
    <source>
        <dbReference type="HAMAP-Rule" id="MF_00484"/>
    </source>
</evidence>
<evidence type="ECO:0000259" key="10">
    <source>
        <dbReference type="Pfam" id="PF08323"/>
    </source>
</evidence>
<dbReference type="PANTHER" id="PTHR45825:SF11">
    <property type="entry name" value="ALPHA AMYLASE DOMAIN-CONTAINING PROTEIN"/>
    <property type="match status" value="1"/>
</dbReference>
<dbReference type="InterPro" id="IPR011835">
    <property type="entry name" value="GS/SS"/>
</dbReference>
<feature type="domain" description="Starch synthase catalytic" evidence="10">
    <location>
        <begin position="14"/>
        <end position="241"/>
    </location>
</feature>
<dbReference type="HAMAP" id="MF_00484">
    <property type="entry name" value="Glycogen_synth"/>
    <property type="match status" value="1"/>
</dbReference>
<evidence type="ECO:0000313" key="11">
    <source>
        <dbReference type="EMBL" id="MDQ1151355.1"/>
    </source>
</evidence>
<organism evidence="11 12">
    <name type="scientific">Sphingobacterium zeae</name>
    <dbReference type="NCBI Taxonomy" id="1776859"/>
    <lineage>
        <taxon>Bacteria</taxon>
        <taxon>Pseudomonadati</taxon>
        <taxon>Bacteroidota</taxon>
        <taxon>Sphingobacteriia</taxon>
        <taxon>Sphingobacteriales</taxon>
        <taxon>Sphingobacteriaceae</taxon>
        <taxon>Sphingobacterium</taxon>
    </lineage>
</organism>
<dbReference type="GO" id="GO:0009011">
    <property type="term" value="F:alpha-1,4-glucan glucosyltransferase (ADP-glucose donor) activity"/>
    <property type="evidence" value="ECO:0007669"/>
    <property type="project" value="UniProtKB-EC"/>
</dbReference>
<dbReference type="EC" id="2.4.1.21" evidence="8"/>
<evidence type="ECO:0000256" key="3">
    <source>
        <dbReference type="ARBA" id="ARBA00004964"/>
    </source>
</evidence>
<protein>
    <recommendedName>
        <fullName evidence="8">Glycogen synthase</fullName>
        <ecNumber evidence="8">2.4.1.21</ecNumber>
    </recommendedName>
    <alternativeName>
        <fullName evidence="8">Starch [bacterial glycogen] synthase</fullName>
    </alternativeName>
</protein>
<evidence type="ECO:0000256" key="6">
    <source>
        <dbReference type="ARBA" id="ARBA00022679"/>
    </source>
</evidence>
<gene>
    <name evidence="8" type="primary">glgA</name>
    <name evidence="11" type="ORF">QE382_003339</name>
</gene>
<comment type="caution">
    <text evidence="11">The sequence shown here is derived from an EMBL/GenBank/DDBJ whole genome shotgun (WGS) entry which is preliminary data.</text>
</comment>
<dbReference type="InterPro" id="IPR001296">
    <property type="entry name" value="Glyco_trans_1"/>
</dbReference>
<keyword evidence="12" id="KW-1185">Reference proteome</keyword>
<keyword evidence="7 8" id="KW-0320">Glycogen biosynthesis</keyword>
<evidence type="ECO:0000259" key="9">
    <source>
        <dbReference type="Pfam" id="PF00534"/>
    </source>
</evidence>
<dbReference type="Proteomes" id="UP001244640">
    <property type="component" value="Unassembled WGS sequence"/>
</dbReference>
<dbReference type="Pfam" id="PF00534">
    <property type="entry name" value="Glycos_transf_1"/>
    <property type="match status" value="1"/>
</dbReference>
<comment type="catalytic activity">
    <reaction evidence="1 8">
        <text>[(1-&gt;4)-alpha-D-glucosyl](n) + ADP-alpha-D-glucose = [(1-&gt;4)-alpha-D-glucosyl](n+1) + ADP + H(+)</text>
        <dbReference type="Rhea" id="RHEA:18189"/>
        <dbReference type="Rhea" id="RHEA-COMP:9584"/>
        <dbReference type="Rhea" id="RHEA-COMP:9587"/>
        <dbReference type="ChEBI" id="CHEBI:15378"/>
        <dbReference type="ChEBI" id="CHEBI:15444"/>
        <dbReference type="ChEBI" id="CHEBI:57498"/>
        <dbReference type="ChEBI" id="CHEBI:456216"/>
        <dbReference type="EC" id="2.4.1.21"/>
    </reaction>
</comment>
<evidence type="ECO:0000256" key="2">
    <source>
        <dbReference type="ARBA" id="ARBA00002764"/>
    </source>
</evidence>
<evidence type="ECO:0000313" key="12">
    <source>
        <dbReference type="Proteomes" id="UP001244640"/>
    </source>
</evidence>
<dbReference type="Pfam" id="PF08323">
    <property type="entry name" value="Glyco_transf_5"/>
    <property type="match status" value="1"/>
</dbReference>
<feature type="domain" description="Glycosyl transferase family 1" evidence="9">
    <location>
        <begin position="287"/>
        <end position="459"/>
    </location>
</feature>
<evidence type="ECO:0000256" key="5">
    <source>
        <dbReference type="ARBA" id="ARBA00022676"/>
    </source>
</evidence>
<evidence type="ECO:0000256" key="4">
    <source>
        <dbReference type="ARBA" id="ARBA00010281"/>
    </source>
</evidence>
<dbReference type="NCBIfam" id="TIGR02095">
    <property type="entry name" value="glgA"/>
    <property type="match status" value="1"/>
</dbReference>
<accession>A0ABU0U8S6</accession>
<keyword evidence="5 8" id="KW-0328">Glycosyltransferase</keyword>
<comment type="pathway">
    <text evidence="3 8">Glycan biosynthesis; glycogen biosynthesis.</text>
</comment>
<name>A0ABU0U8S6_9SPHI</name>
<comment type="function">
    <text evidence="2 8">Synthesizes alpha-1,4-glucan chains using ADP-glucose.</text>
</comment>
<comment type="similarity">
    <text evidence="4 8">Belongs to the glycosyltransferase 1 family. Bacterial/plant glycogen synthase subfamily.</text>
</comment>
<evidence type="ECO:0000256" key="7">
    <source>
        <dbReference type="ARBA" id="ARBA00023056"/>
    </source>
</evidence>
<reference evidence="11 12" key="1">
    <citation type="submission" date="2023-07" db="EMBL/GenBank/DDBJ databases">
        <title>Functional and genomic diversity of the sorghum phyllosphere microbiome.</title>
        <authorList>
            <person name="Shade A."/>
        </authorList>
    </citation>
    <scope>NUCLEOTIDE SEQUENCE [LARGE SCALE GENOMIC DNA]</scope>
    <source>
        <strain evidence="11 12">SORGH_AS_0892</strain>
    </source>
</reference>
<dbReference type="InterPro" id="IPR013534">
    <property type="entry name" value="Starch_synth_cat_dom"/>
</dbReference>
<dbReference type="EMBL" id="JAUTBA010000001">
    <property type="protein sequence ID" value="MDQ1151355.1"/>
    <property type="molecule type" value="Genomic_DNA"/>
</dbReference>